<feature type="domain" description="Thyroglobulin type-1" evidence="16">
    <location>
        <begin position="660"/>
        <end position="729"/>
    </location>
</feature>
<dbReference type="Gene3D" id="2.10.50.10">
    <property type="entry name" value="Tumor Necrosis Factor Receptor, subunit A, domain 2"/>
    <property type="match status" value="1"/>
</dbReference>
<evidence type="ECO:0000256" key="13">
    <source>
        <dbReference type="ARBA" id="ARBA00023180"/>
    </source>
</evidence>
<proteinExistence type="inferred from homology"/>
<keyword evidence="17" id="KW-1185">Reference proteome</keyword>
<feature type="disulfide bond" evidence="15">
    <location>
        <begin position="164"/>
        <end position="184"/>
    </location>
</feature>
<keyword evidence="5" id="KW-0893">Thyroid hormones biosynthesis</keyword>
<feature type="disulfide bond" evidence="15">
    <location>
        <begin position="1044"/>
        <end position="1051"/>
    </location>
</feature>
<evidence type="ECO:0000256" key="1">
    <source>
        <dbReference type="ARBA" id="ARBA00004613"/>
    </source>
</evidence>
<dbReference type="SUPFAM" id="SSF57184">
    <property type="entry name" value="Growth factor receptor domain"/>
    <property type="match status" value="1"/>
</dbReference>
<feature type="domain" description="Thyroglobulin type-1" evidence="16">
    <location>
        <begin position="1076"/>
        <end position="1149"/>
    </location>
</feature>
<dbReference type="PANTHER" id="PTHR14093:SF19">
    <property type="entry name" value="THYROGLOBULIN"/>
    <property type="match status" value="1"/>
</dbReference>
<evidence type="ECO:0000313" key="17">
    <source>
        <dbReference type="Proteomes" id="UP000515152"/>
    </source>
</evidence>
<dbReference type="InterPro" id="IPR009030">
    <property type="entry name" value="Growth_fac_rcpt_cys_sf"/>
</dbReference>
<dbReference type="InterPro" id="IPR036857">
    <property type="entry name" value="Thyroglobulin_1_sf"/>
</dbReference>
<feature type="disulfide bond" evidence="15">
    <location>
        <begin position="639"/>
        <end position="659"/>
    </location>
</feature>
<evidence type="ECO:0000256" key="10">
    <source>
        <dbReference type="ARBA" id="ARBA00022737"/>
    </source>
</evidence>
<dbReference type="GeneID" id="105899254"/>
<evidence type="ECO:0000256" key="7">
    <source>
        <dbReference type="ARBA" id="ARBA00022653"/>
    </source>
</evidence>
<evidence type="ECO:0000256" key="4">
    <source>
        <dbReference type="ARBA" id="ARBA00022525"/>
    </source>
</evidence>
<evidence type="ECO:0000313" key="18">
    <source>
        <dbReference type="RefSeq" id="XP_031429786.1"/>
    </source>
</evidence>
<dbReference type="Proteomes" id="UP000515152">
    <property type="component" value="Chromosome 1"/>
</dbReference>
<keyword evidence="11" id="KW-0795">Thyroid hormone</keyword>
<dbReference type="PROSITE" id="PS00941">
    <property type="entry name" value="CARBOXYLESTERASE_B_2"/>
    <property type="match status" value="1"/>
</dbReference>
<dbReference type="Gene3D" id="4.10.800.10">
    <property type="entry name" value="Thyroglobulin type-1"/>
    <property type="match status" value="10"/>
</dbReference>
<dbReference type="OrthoDB" id="6409105at2759"/>
<evidence type="ECO:0000256" key="14">
    <source>
        <dbReference type="ARBA" id="ARBA00046595"/>
    </source>
</evidence>
<evidence type="ECO:0000256" key="2">
    <source>
        <dbReference type="ARBA" id="ARBA00005964"/>
    </source>
</evidence>
<evidence type="ECO:0000256" key="12">
    <source>
        <dbReference type="ARBA" id="ARBA00023157"/>
    </source>
</evidence>
<feature type="disulfide bond" evidence="15">
    <location>
        <begin position="100"/>
        <end position="120"/>
    </location>
</feature>
<dbReference type="CTD" id="7038"/>
<dbReference type="Gene3D" id="3.40.50.1820">
    <property type="entry name" value="alpha/beta hydrolase"/>
    <property type="match status" value="1"/>
</dbReference>
<keyword evidence="4" id="KW-0964">Secreted</keyword>
<dbReference type="GO" id="GO:0042446">
    <property type="term" value="P:hormone biosynthetic process"/>
    <property type="evidence" value="ECO:0007669"/>
    <property type="project" value="UniProtKB-KW"/>
</dbReference>
<dbReference type="PROSITE" id="PS51162">
    <property type="entry name" value="THYROGLOBULIN_1_2"/>
    <property type="match status" value="8"/>
</dbReference>
<organism evidence="17 18">
    <name type="scientific">Clupea harengus</name>
    <name type="common">Atlantic herring</name>
    <dbReference type="NCBI Taxonomy" id="7950"/>
    <lineage>
        <taxon>Eukaryota</taxon>
        <taxon>Metazoa</taxon>
        <taxon>Chordata</taxon>
        <taxon>Craniata</taxon>
        <taxon>Vertebrata</taxon>
        <taxon>Euteleostomi</taxon>
        <taxon>Actinopterygii</taxon>
        <taxon>Neopterygii</taxon>
        <taxon>Teleostei</taxon>
        <taxon>Clupei</taxon>
        <taxon>Clupeiformes</taxon>
        <taxon>Clupeoidei</taxon>
        <taxon>Clupeidae</taxon>
        <taxon>Clupea</taxon>
    </lineage>
</organism>
<dbReference type="InterPro" id="IPR011641">
    <property type="entry name" value="Tyr-kin_ephrin_A/B_rcpt-like"/>
</dbReference>
<feature type="domain" description="Thyroglobulin type-1" evidence="16">
    <location>
        <begin position="121"/>
        <end position="184"/>
    </location>
</feature>
<gene>
    <name evidence="18" type="primary">tg</name>
</gene>
<feature type="domain" description="Thyroglobulin type-1" evidence="16">
    <location>
        <begin position="322"/>
        <end position="381"/>
    </location>
</feature>
<comment type="caution">
    <text evidence="15">Lacks conserved residue(s) required for the propagation of feature annotation.</text>
</comment>
<evidence type="ECO:0000256" key="3">
    <source>
        <dbReference type="ARBA" id="ARBA00017326"/>
    </source>
</evidence>
<feature type="domain" description="Thyroglobulin type-1" evidence="16">
    <location>
        <begin position="60"/>
        <end position="120"/>
    </location>
</feature>
<keyword evidence="6" id="KW-0765">Sulfation</keyword>
<evidence type="ECO:0000256" key="6">
    <source>
        <dbReference type="ARBA" id="ARBA00022641"/>
    </source>
</evidence>
<dbReference type="KEGG" id="char:105899254"/>
<dbReference type="Pfam" id="PF00135">
    <property type="entry name" value="COesterase"/>
    <property type="match status" value="1"/>
</dbReference>
<reference evidence="18" key="1">
    <citation type="submission" date="2025-08" db="UniProtKB">
        <authorList>
            <consortium name="RefSeq"/>
        </authorList>
    </citation>
    <scope>IDENTIFICATION</scope>
</reference>
<dbReference type="Pfam" id="PF07699">
    <property type="entry name" value="Ephrin_rec_like"/>
    <property type="match status" value="1"/>
</dbReference>
<evidence type="ECO:0000256" key="5">
    <source>
        <dbReference type="ARBA" id="ARBA00022534"/>
    </source>
</evidence>
<dbReference type="RefSeq" id="XP_031429786.1">
    <property type="nucleotide sequence ID" value="XM_031573926.2"/>
</dbReference>
<dbReference type="CDD" id="cd00191">
    <property type="entry name" value="TY"/>
    <property type="match status" value="6"/>
</dbReference>
<evidence type="ECO:0000256" key="11">
    <source>
        <dbReference type="ARBA" id="ARBA00022920"/>
    </source>
</evidence>
<evidence type="ECO:0000256" key="8">
    <source>
        <dbReference type="ARBA" id="ARBA00022702"/>
    </source>
</evidence>
<dbReference type="GO" id="GO:0005179">
    <property type="term" value="F:hormone activity"/>
    <property type="evidence" value="ECO:0007669"/>
    <property type="project" value="UniProtKB-KW"/>
</dbReference>
<keyword evidence="7" id="KW-0405">Iodination</keyword>
<feature type="disulfide bond" evidence="15">
    <location>
        <begin position="155"/>
        <end position="162"/>
    </location>
</feature>
<keyword evidence="13" id="KW-0325">Glycoprotein</keyword>
<dbReference type="InterPro" id="IPR002018">
    <property type="entry name" value="CarbesteraseB"/>
</dbReference>
<dbReference type="PANTHER" id="PTHR14093">
    <property type="entry name" value="HLA CLASS II GAMMA CHAIN"/>
    <property type="match status" value="1"/>
</dbReference>
<dbReference type="InterPro" id="IPR029058">
    <property type="entry name" value="AB_hydrolase_fold"/>
</dbReference>
<name>A0A6P8G218_CLUHA</name>
<evidence type="ECO:0000256" key="15">
    <source>
        <dbReference type="PROSITE-ProRule" id="PRU00500"/>
    </source>
</evidence>
<evidence type="ECO:0000259" key="16">
    <source>
        <dbReference type="PROSITE" id="PS51162"/>
    </source>
</evidence>
<dbReference type="Pfam" id="PF00086">
    <property type="entry name" value="Thyroglobulin_1"/>
    <property type="match status" value="9"/>
</dbReference>
<feature type="domain" description="Thyroglobulin type-1" evidence="16">
    <location>
        <begin position="1014"/>
        <end position="1075"/>
    </location>
</feature>
<dbReference type="PROSITE" id="PS00484">
    <property type="entry name" value="THYROGLOBULIN_1_1"/>
    <property type="match status" value="6"/>
</dbReference>
<accession>A0A6P8G218</accession>
<dbReference type="GO" id="GO:0005615">
    <property type="term" value="C:extracellular space"/>
    <property type="evidence" value="ECO:0007669"/>
    <property type="project" value="TreeGrafter"/>
</dbReference>
<dbReference type="FunFam" id="3.40.50.1820:FF:000127">
    <property type="entry name" value="Thyroglobulin"/>
    <property type="match status" value="1"/>
</dbReference>
<feature type="domain" description="Thyroglobulin type-1" evidence="16">
    <location>
        <begin position="607"/>
        <end position="659"/>
    </location>
</feature>
<dbReference type="InterPro" id="IPR000716">
    <property type="entry name" value="Thyroglobulin_1"/>
</dbReference>
<keyword evidence="12 15" id="KW-1015">Disulfide bond</keyword>
<dbReference type="InterPro" id="IPR052001">
    <property type="entry name" value="MHC-II_Gamma/Thyroglobulin"/>
</dbReference>
<feature type="domain" description="Thyroglobulin type-1" evidence="16">
    <location>
        <begin position="1150"/>
        <end position="1216"/>
    </location>
</feature>
<comment type="subunit">
    <text evidence="14">Monomer. Homodimer (via ChEL region); occurs in the endoplasmic reticulum and is required for export to the Golgi apparatus. Homooligomer; disulfide-linked; stored in this form in the thyroid follicle lumen.</text>
</comment>
<dbReference type="InterPro" id="IPR019819">
    <property type="entry name" value="Carboxylesterase_B_CS"/>
</dbReference>
<dbReference type="SUPFAM" id="SSF53474">
    <property type="entry name" value="alpha/beta-Hydrolases"/>
    <property type="match status" value="1"/>
</dbReference>
<dbReference type="GO" id="GO:0006590">
    <property type="term" value="P:thyroid hormone generation"/>
    <property type="evidence" value="ECO:0007669"/>
    <property type="project" value="TreeGrafter"/>
</dbReference>
<dbReference type="SMART" id="SM01411">
    <property type="entry name" value="Ephrin_rec_like"/>
    <property type="match status" value="2"/>
</dbReference>
<keyword evidence="10" id="KW-0677">Repeat</keyword>
<sequence>MTLHFHLGAYKGVPQRLPAQGELLLCSDRMGLVCLTILLAATLMLSEGKISEYQLETESLSQCELLRGVGPTQQRDHVPQCSEDGRFRHVQCSAGGECWCVDAEGAELPGSRQNGSAIHCLTSCQMHRQRVLQRGDETGLLPVCSNSGEYQAVQCQPAAGQCWCVDQEGMEIYGTRQNGRPARCPGGCEIRERRLLHGVSEPSPPQCSDDGVFLPVQCKFINTTDSMVFDLLHTFNRHPELFQTFSGFRNTFPEISSYCSCADSRGRELPSTGLELLLDEVYDTAFSDTGAGRSFTQSNMYRILQRRFLAVQLAMTGRFRCPTPCESERSAASKAGNVFVPSCDASGAYVPTQCQTGGQCWCVGADGKEVFGTRKQGQPDCSAGLRDCHSERRQALSRLLSGPVAVRPADTQQEGVTPVSVCSSEFQELLAKSGLLRSLPESDRSDIGDILAELVHGMFPTGALALKALTLTPNPKRLQENLFGGKFLKNAGNFNFSGAVGSRGTLSFSQTFSQVGVTLSGAQLVQLAKIFSPGQVMGGETLDREITDAFGRSVSLKNNQDLIQLLGATLESEPFLATLREAITLLKAEDSTQLGALFRAVFQGSKPDMCQSPSAAYVPQCDEQGQFEEVQCTGSECWCVDSEGREVKGSRTVGSRPRCPSQCETERDAVVTAKASMSAGAQIFIPKCEESGAYVQRQCQGQSCFCVDRSGSRLSTSAVGTPRQCPTDCQTSAAEAFLQTVRSALSDPSSVSRLADVYVPRCTPDGRWHQVQCDGPPEQAFDFHQEWAQLNNAGKDLPVSELLAILKNYGKNPAAMSSFGGFLSALFEAGHQRVFPVLRRFATFTDLPQDVVQGQMEAVFGPSVFLNPLSMWTLLKGGASRYPGPLSDFSLPLGHLHLRQCWCVSPAGDTVPDTKAPPNQVPKCPGTCALAEQEVTRFLATAEEFISVSNSSHVPVGYSFLLAEAVRLSPQELLLRAVPAGAQLSDALLSHSSSSLRLAAHSTLHFYWQSRLMSSGVDKESLQLGYQPYQPHCDSQGQWLPQQCHPSTGQCWCVDEEGRYITGSLTRHSTQPPQCPSRCQRAQSLSDLSDWVKPTSDITSYYSPSCDEKGQFSVLQTPGTQGSSAWCVDPATGQTIQPALQGPDGEYKCPGWCALQRARALSREVGVGFEPVCEQEGAAFSALQCDQADCWCVSEDSGLELPDTRTPRRTGQTPSCDRPQCPLAFGPASVSHGSMVCHPDQRGQRCEMLCHQGYVSVFPAATFLCDPKSRMWLSDAPLANSCQRSQVFQTVSSGAALQLSLKAGQRSCDAQRSELQSSLLRDMRATGLCSVQLSDASRTSGVSVCDESSVSLECVTEDRLTAHFTLTARLSALPSSALPDLHDVDLALSSERFLAGLLDLIGDERYQSLMSAKRAEAILSETSFSCAAGYQMIPDAKGCVVCPAGTFSSGAVCSACPTGTYQERAGQSVCRRCPMGTSTVAQGAFSATQCVTSCQQSGMRCTERGDFLSTQQDILSGRWQCVTLSGQPLPWTSAEEPITEQDCAALQNFDAVPDSQLVFDAQDSILLRSETVDLPLENQLRKCVIDCSLDKTCQHVAAYSAEGRPHCDLYSTATANVECRTSEQTKGFLGNPVAELYQSLRCSLKLRVERRPNLTVLRKKGHEFSAVVRQKTFERLAFRKAGSGVYRTLVFAASGAELADAHRFCADICSQEACCDGFILNKNILDGGSLMCGLLSHPDVLLCSEADWDVAGLGQSSRICGAGVMYSKQNKRFTFNFGGQIFNITDTALPASSKNKTDYQASIIGFQRVYIWKESDMSTRPKTPACASSPSQTATGELLSDAVLRSFGSLEASEVQVDPKKAIPSQQYWIFKHQFTPEQAKLWCLKRCDEEELCHVSDLRDEGSVYFLCELYPDTRVCGAYDKPLRQACSLQLPRDPQTAHRKRVDLTGSVESFYTRVPFKKMVSYSVRSRVNLSAKPITEGFLECERRCDEDPCCRGMGYVKDTAAASSSGSELLCLTLNSLGIQTCGESDRTSWRVQDCSPSKVETQVYPLGWYEKPVNQWTKSPRLCPTFGLRSPSKNVTMLDWKLQDTSVVLVDPSLSMFDIVHISKDIAGDAERVRDWCLAACEGSVSCVAVSLESRESASRCVLYPDTHSCIPSEDTQDCRLRIREPSSQVYLRTVSALRQDVPSVVIPGHGQLLGQSAVTAVGSNRKNVWQFLGIPYAQPPIKTLRFSPPQPADWTGSWDATVTRPSCIQPGVNSGTSEDCLYLNVFAPAGLRDAPVLVFFHNPSSAVSTDGPGLLDGSYLAAVGNIIVVTASFRVSAFGFLSTGSDSLPGNYGLLDQVAALQWVRKNIAQFGGDSRRVTLGAERNGADIASLHLTSSSSSGLFLRALLMGGSVFSPAAVQSRSRAQEQSSSLGREMGCSSTDSAQLLACLRQAPAEAINAAQTKLLAVSGPLQAWSPVVDGLSVKEDPASAFRGSRFHRGDLLMGSSAEDGLISRARNIKRFEELQGRSDGKTAFYEALSNSLGGPEASAFVKEAASWFYSLHHTPSPAGYNVFSRALESATRDLFIICPSKKMAEFWAANTKSNVFMYHLPENMTHISAALPVPLDVQLVFGLPHSTPTQQLFSTQERTLSKQMMTYMANFIKAGDPNTPLSLARVSFAKLLPAWPRVLAQPTGDNYKQLSGALSNGRELRRAECSFWDDYVPALKSSTANFSQDAVVAESTGAAAPTPESKLIHAFQDLVTQNKPKSEKDAYN</sequence>
<keyword evidence="9" id="KW-0732">Signal</keyword>
<dbReference type="SUPFAM" id="SSF57610">
    <property type="entry name" value="Thyroglobulin type-1 domain"/>
    <property type="match status" value="10"/>
</dbReference>
<protein>
    <recommendedName>
        <fullName evidence="3">Thyroglobulin</fullName>
    </recommendedName>
</protein>
<evidence type="ECO:0000256" key="9">
    <source>
        <dbReference type="ARBA" id="ARBA00022729"/>
    </source>
</evidence>
<keyword evidence="8" id="KW-0372">Hormone</keyword>
<dbReference type="SMART" id="SM00211">
    <property type="entry name" value="TY"/>
    <property type="match status" value="10"/>
</dbReference>
<comment type="similarity">
    <text evidence="2">Belongs to the type-B carboxylesterase/lipase family.</text>
</comment>
<comment type="subcellular location">
    <subcellularLocation>
        <location evidence="1">Secreted</location>
    </subcellularLocation>
</comment>